<evidence type="ECO:0000256" key="2">
    <source>
        <dbReference type="ARBA" id="ARBA00022448"/>
    </source>
</evidence>
<feature type="domain" description="ABC transporter" evidence="6">
    <location>
        <begin position="4"/>
        <end position="236"/>
    </location>
</feature>
<dbReference type="InterPro" id="IPR027417">
    <property type="entry name" value="P-loop_NTPase"/>
</dbReference>
<dbReference type="SUPFAM" id="SSF52540">
    <property type="entry name" value="P-loop containing nucleoside triphosphate hydrolases"/>
    <property type="match status" value="1"/>
</dbReference>
<dbReference type="EMBL" id="JACETL010000011">
    <property type="protein sequence ID" value="MBA4692439.1"/>
    <property type="molecule type" value="Genomic_DNA"/>
</dbReference>
<dbReference type="PROSITE" id="PS50893">
    <property type="entry name" value="ABC_TRANSPORTER_2"/>
    <property type="match status" value="1"/>
</dbReference>
<accession>A0A838Y650</accession>
<dbReference type="Proteomes" id="UP000551848">
    <property type="component" value="Unassembled WGS sequence"/>
</dbReference>
<evidence type="ECO:0000256" key="1">
    <source>
        <dbReference type="ARBA" id="ARBA00005417"/>
    </source>
</evidence>
<reference evidence="7 8" key="1">
    <citation type="submission" date="2020-06" db="EMBL/GenBank/DDBJ databases">
        <title>Dysbiosis in marine aquaculture revealed through microbiome analysis: reverse ecology for environmental sustainability.</title>
        <authorList>
            <person name="Haro-Moreno J.M."/>
            <person name="Coutinho F.H."/>
            <person name="Zaragoza-Solas A."/>
            <person name="Picazo A."/>
            <person name="Almagro-Moreno S."/>
            <person name="Lopez-Perez M."/>
        </authorList>
    </citation>
    <scope>NUCLEOTIDE SEQUENCE [LARGE SCALE GENOMIC DNA]</scope>
    <source>
        <strain evidence="7">MCMED-G41</strain>
    </source>
</reference>
<dbReference type="InterPro" id="IPR003593">
    <property type="entry name" value="AAA+_ATPase"/>
</dbReference>
<dbReference type="InterPro" id="IPR003439">
    <property type="entry name" value="ABC_transporter-like_ATP-bd"/>
</dbReference>
<dbReference type="Pfam" id="PF00005">
    <property type="entry name" value="ABC_tran"/>
    <property type="match status" value="1"/>
</dbReference>
<sequence length="255" mass="28152">MPIITAKNLTKYYLNPEKIGATFAAVNSINLSIEKGEVFGLLGPNGAGKTSTLEMLEGLNKIDGGSVEIDSINVESSPYAVKEIIGVQLQSSEYFDRLNLSDLINLFAALYSASVEPRELLVKFNLENKILAKPDELSGGQRQRFSIACALVHNPKILFLDEPTTGLDPQAKRNIWKIVKTLNKAGMTIVLTTHNMEEAEYLCDRIAIMDEGSVIAQDSPKQLIKDYANNIPERTSRGNLEDVFLALTGHELREK</sequence>
<evidence type="ECO:0000259" key="6">
    <source>
        <dbReference type="PROSITE" id="PS50893"/>
    </source>
</evidence>
<dbReference type="PANTHER" id="PTHR42711">
    <property type="entry name" value="ABC TRANSPORTER ATP-BINDING PROTEIN"/>
    <property type="match status" value="1"/>
</dbReference>
<keyword evidence="2" id="KW-0813">Transport</keyword>
<comment type="caution">
    <text evidence="7">The sequence shown here is derived from an EMBL/GenBank/DDBJ whole genome shotgun (WGS) entry which is preliminary data.</text>
</comment>
<protein>
    <submittedName>
        <fullName evidence="7">ABC transporter ATP-binding protein</fullName>
    </submittedName>
</protein>
<dbReference type="CDD" id="cd03263">
    <property type="entry name" value="ABC_subfamily_A"/>
    <property type="match status" value="1"/>
</dbReference>
<dbReference type="PROSITE" id="PS00211">
    <property type="entry name" value="ABC_TRANSPORTER_1"/>
    <property type="match status" value="1"/>
</dbReference>
<dbReference type="GO" id="GO:0005524">
    <property type="term" value="F:ATP binding"/>
    <property type="evidence" value="ECO:0007669"/>
    <property type="project" value="UniProtKB-KW"/>
</dbReference>
<evidence type="ECO:0000313" key="7">
    <source>
        <dbReference type="EMBL" id="MBA4692439.1"/>
    </source>
</evidence>
<dbReference type="AlphaFoldDB" id="A0A838Y650"/>
<evidence type="ECO:0000256" key="4">
    <source>
        <dbReference type="ARBA" id="ARBA00022741"/>
    </source>
</evidence>
<dbReference type="GO" id="GO:0016887">
    <property type="term" value="F:ATP hydrolysis activity"/>
    <property type="evidence" value="ECO:0007669"/>
    <property type="project" value="InterPro"/>
</dbReference>
<evidence type="ECO:0000313" key="8">
    <source>
        <dbReference type="Proteomes" id="UP000551848"/>
    </source>
</evidence>
<dbReference type="Gene3D" id="3.40.50.300">
    <property type="entry name" value="P-loop containing nucleotide triphosphate hydrolases"/>
    <property type="match status" value="1"/>
</dbReference>
<keyword evidence="5 7" id="KW-0067">ATP-binding</keyword>
<proteinExistence type="inferred from homology"/>
<keyword evidence="3" id="KW-0536">Nodulation</keyword>
<comment type="similarity">
    <text evidence="1">Belongs to the ABC transporter superfamily.</text>
</comment>
<gene>
    <name evidence="7" type="ORF">H2072_01685</name>
</gene>
<keyword evidence="4" id="KW-0547">Nucleotide-binding</keyword>
<dbReference type="PANTHER" id="PTHR42711:SF5">
    <property type="entry name" value="ABC TRANSPORTER ATP-BINDING PROTEIN NATA"/>
    <property type="match status" value="1"/>
</dbReference>
<dbReference type="InterPro" id="IPR017871">
    <property type="entry name" value="ABC_transporter-like_CS"/>
</dbReference>
<evidence type="ECO:0000256" key="3">
    <source>
        <dbReference type="ARBA" id="ARBA00022458"/>
    </source>
</evidence>
<evidence type="ECO:0000256" key="5">
    <source>
        <dbReference type="ARBA" id="ARBA00022840"/>
    </source>
</evidence>
<organism evidence="7 8">
    <name type="scientific">SAR86 cluster bacterium</name>
    <dbReference type="NCBI Taxonomy" id="2030880"/>
    <lineage>
        <taxon>Bacteria</taxon>
        <taxon>Pseudomonadati</taxon>
        <taxon>Pseudomonadota</taxon>
        <taxon>Gammaproteobacteria</taxon>
        <taxon>SAR86 cluster</taxon>
    </lineage>
</organism>
<dbReference type="InterPro" id="IPR050763">
    <property type="entry name" value="ABC_transporter_ATP-binding"/>
</dbReference>
<dbReference type="SMART" id="SM00382">
    <property type="entry name" value="AAA"/>
    <property type="match status" value="1"/>
</dbReference>
<name>A0A838Y650_9GAMM</name>